<evidence type="ECO:0000256" key="5">
    <source>
        <dbReference type="ARBA" id="ARBA00022989"/>
    </source>
</evidence>
<dbReference type="HOGENOM" id="CLU_033465_6_3_1"/>
<keyword evidence="6" id="KW-0445">Lipid transport</keyword>
<sequence>MTSVVSATIAAAATATSAVASASASVDPQDQSLYGMTPNLAFNTAMAAIFGVLFITQAVLGLWTRQWWFMVSFLIACGLEVAGYVGRALSHNDNTDINDYLLQFICLTIAPVFTMAGIYYQLGKLIEIYGHKFALIKNPMLYSYIFMGCDIVSLIIQAVGGGMSGSAAADYDNTATGDHIFVAGLAFQVASMSVFLFLWFQLAYQIFVATRIQHAGLSRPRWSLTSISQLELDYLYRPKFEFLRIHPQRWVFIYFPWALTFSVIFVFIRCVYRVIELAEGWGGDLITHEVYFIILDALMMSLATTILSVFHPGLAFKGRSVKIPIKSASKVEDSDHGDDVAGSNYSSEGYRDKEIEQRAPLPKPNFDSPSVASSMQQNREVYI</sequence>
<keyword evidence="7 11" id="KW-0472">Membrane</keyword>
<keyword evidence="3" id="KW-1003">Cell membrane</keyword>
<feature type="transmembrane region" description="Helical" evidence="11">
    <location>
        <begin position="180"/>
        <end position="204"/>
    </location>
</feature>
<evidence type="ECO:0000256" key="7">
    <source>
        <dbReference type="ARBA" id="ARBA00023136"/>
    </source>
</evidence>
<accession>A0A0C7MYS0</accession>
<feature type="compositionally biased region" description="Polar residues" evidence="10">
    <location>
        <begin position="367"/>
        <end position="383"/>
    </location>
</feature>
<dbReference type="InterPro" id="IPR007568">
    <property type="entry name" value="RTA1"/>
</dbReference>
<protein>
    <recommendedName>
        <fullName evidence="9">Sphingoid long-chain base transporter RSB1</fullName>
    </recommendedName>
</protein>
<dbReference type="GO" id="GO:0006869">
    <property type="term" value="P:lipid transport"/>
    <property type="evidence" value="ECO:0007669"/>
    <property type="project" value="UniProtKB-KW"/>
</dbReference>
<comment type="subcellular location">
    <subcellularLocation>
        <location evidence="1">Cell membrane</location>
        <topology evidence="1">Multi-pass membrane protein</topology>
    </subcellularLocation>
</comment>
<feature type="transmembrane region" description="Helical" evidence="11">
    <location>
        <begin position="251"/>
        <end position="275"/>
    </location>
</feature>
<organism evidence="12 13">
    <name type="scientific">Lachancea lanzarotensis</name>
    <dbReference type="NCBI Taxonomy" id="1245769"/>
    <lineage>
        <taxon>Eukaryota</taxon>
        <taxon>Fungi</taxon>
        <taxon>Dikarya</taxon>
        <taxon>Ascomycota</taxon>
        <taxon>Saccharomycotina</taxon>
        <taxon>Saccharomycetes</taxon>
        <taxon>Saccharomycetales</taxon>
        <taxon>Saccharomycetaceae</taxon>
        <taxon>Lachancea</taxon>
    </lineage>
</organism>
<evidence type="ECO:0000313" key="13">
    <source>
        <dbReference type="Proteomes" id="UP000054304"/>
    </source>
</evidence>
<dbReference type="OrthoDB" id="3358017at2759"/>
<dbReference type="AlphaFoldDB" id="A0A0C7MYS0"/>
<feature type="transmembrane region" description="Helical" evidence="11">
    <location>
        <begin position="290"/>
        <end position="310"/>
    </location>
</feature>
<dbReference type="PANTHER" id="PTHR31465">
    <property type="entry name" value="PROTEIN RTA1-RELATED"/>
    <property type="match status" value="1"/>
</dbReference>
<feature type="transmembrane region" description="Helical" evidence="11">
    <location>
        <begin position="141"/>
        <end position="160"/>
    </location>
</feature>
<evidence type="ECO:0000256" key="11">
    <source>
        <dbReference type="SAM" id="Phobius"/>
    </source>
</evidence>
<feature type="region of interest" description="Disordered" evidence="10">
    <location>
        <begin position="331"/>
        <end position="383"/>
    </location>
</feature>
<dbReference type="GO" id="GO:0000324">
    <property type="term" value="C:fungal-type vacuole"/>
    <property type="evidence" value="ECO:0007669"/>
    <property type="project" value="TreeGrafter"/>
</dbReference>
<comment type="function">
    <text evidence="8">Catalyzes the ATP-dependent translocation of sphingoid long-chain bases (LCBs) from the cytoplasmic site toward the extracytoplasmic side of the membrane (flip-flop). Involved in the establishment of the functional lipid asymmetry of the plasma membrane. Regulates intracellular levels of LCBs, sphingolipid precursors that are growth inhibitory at increased levels.</text>
</comment>
<evidence type="ECO:0000256" key="3">
    <source>
        <dbReference type="ARBA" id="ARBA00022475"/>
    </source>
</evidence>
<evidence type="ECO:0000256" key="9">
    <source>
        <dbReference type="ARBA" id="ARBA00041117"/>
    </source>
</evidence>
<dbReference type="GeneID" id="34684113"/>
<proteinExistence type="inferred from homology"/>
<reference evidence="12 13" key="1">
    <citation type="submission" date="2014-12" db="EMBL/GenBank/DDBJ databases">
        <authorList>
            <person name="Neuveglise Cecile"/>
        </authorList>
    </citation>
    <scope>NUCLEOTIDE SEQUENCE [LARGE SCALE GENOMIC DNA]</scope>
    <source>
        <strain evidence="12 13">CBS 12615</strain>
    </source>
</reference>
<evidence type="ECO:0000313" key="12">
    <source>
        <dbReference type="EMBL" id="CEP60708.1"/>
    </source>
</evidence>
<dbReference type="EMBL" id="LN736360">
    <property type="protein sequence ID" value="CEP60708.1"/>
    <property type="molecule type" value="Genomic_DNA"/>
</dbReference>
<keyword evidence="13" id="KW-1185">Reference proteome</keyword>
<keyword evidence="5 11" id="KW-1133">Transmembrane helix</keyword>
<dbReference type="PANTHER" id="PTHR31465:SF9">
    <property type="entry name" value="SPHINGOID LONG-CHAIN BASE TRANSPORTER RSB1"/>
    <property type="match status" value="1"/>
</dbReference>
<evidence type="ECO:0000256" key="8">
    <source>
        <dbReference type="ARBA" id="ARBA00037472"/>
    </source>
</evidence>
<feature type="transmembrane region" description="Helical" evidence="11">
    <location>
        <begin position="100"/>
        <end position="120"/>
    </location>
</feature>
<dbReference type="RefSeq" id="XP_022626949.1">
    <property type="nucleotide sequence ID" value="XM_022774897.1"/>
</dbReference>
<evidence type="ECO:0000256" key="2">
    <source>
        <dbReference type="ARBA" id="ARBA00009969"/>
    </source>
</evidence>
<feature type="transmembrane region" description="Helical" evidence="11">
    <location>
        <begin position="67"/>
        <end position="85"/>
    </location>
</feature>
<dbReference type="Proteomes" id="UP000054304">
    <property type="component" value="Unassembled WGS sequence"/>
</dbReference>
<dbReference type="GO" id="GO:0005886">
    <property type="term" value="C:plasma membrane"/>
    <property type="evidence" value="ECO:0007669"/>
    <property type="project" value="UniProtKB-SubCell"/>
</dbReference>
<dbReference type="Pfam" id="PF04479">
    <property type="entry name" value="RTA1"/>
    <property type="match status" value="1"/>
</dbReference>
<name>A0A0C7MYS0_9SACH</name>
<evidence type="ECO:0000256" key="6">
    <source>
        <dbReference type="ARBA" id="ARBA00023055"/>
    </source>
</evidence>
<evidence type="ECO:0000256" key="1">
    <source>
        <dbReference type="ARBA" id="ARBA00004651"/>
    </source>
</evidence>
<evidence type="ECO:0000256" key="10">
    <source>
        <dbReference type="SAM" id="MobiDB-lite"/>
    </source>
</evidence>
<keyword evidence="6" id="KW-0813">Transport</keyword>
<evidence type="ECO:0000256" key="4">
    <source>
        <dbReference type="ARBA" id="ARBA00022692"/>
    </source>
</evidence>
<feature type="transmembrane region" description="Helical" evidence="11">
    <location>
        <begin position="40"/>
        <end position="60"/>
    </location>
</feature>
<dbReference type="STRING" id="1245769.A0A0C7MYS0"/>
<keyword evidence="4 11" id="KW-0812">Transmembrane</keyword>
<comment type="similarity">
    <text evidence="2">Belongs to the lipid-translocating exporter (LTE) (TC 9.A.26.1) family.</text>
</comment>
<gene>
    <name evidence="12" type="ORF">LALA0_S01e17150g</name>
</gene>